<evidence type="ECO:0000313" key="3">
    <source>
        <dbReference type="Proteomes" id="UP001292094"/>
    </source>
</evidence>
<accession>A0AAE1Q352</accession>
<reference evidence="2" key="1">
    <citation type="submission" date="2023-11" db="EMBL/GenBank/DDBJ databases">
        <title>Genome assemblies of two species of porcelain crab, Petrolisthes cinctipes and Petrolisthes manimaculis (Anomura: Porcellanidae).</title>
        <authorList>
            <person name="Angst P."/>
        </authorList>
    </citation>
    <scope>NUCLEOTIDE SEQUENCE</scope>
    <source>
        <strain evidence="2">PB745_02</strain>
        <tissue evidence="2">Gill</tissue>
    </source>
</reference>
<feature type="compositionally biased region" description="Basic and acidic residues" evidence="1">
    <location>
        <begin position="1"/>
        <end position="13"/>
    </location>
</feature>
<evidence type="ECO:0000313" key="2">
    <source>
        <dbReference type="EMBL" id="KAK4319141.1"/>
    </source>
</evidence>
<dbReference type="AlphaFoldDB" id="A0AAE1Q352"/>
<name>A0AAE1Q352_9EUCA</name>
<organism evidence="2 3">
    <name type="scientific">Petrolisthes manimaculis</name>
    <dbReference type="NCBI Taxonomy" id="1843537"/>
    <lineage>
        <taxon>Eukaryota</taxon>
        <taxon>Metazoa</taxon>
        <taxon>Ecdysozoa</taxon>
        <taxon>Arthropoda</taxon>
        <taxon>Crustacea</taxon>
        <taxon>Multicrustacea</taxon>
        <taxon>Malacostraca</taxon>
        <taxon>Eumalacostraca</taxon>
        <taxon>Eucarida</taxon>
        <taxon>Decapoda</taxon>
        <taxon>Pleocyemata</taxon>
        <taxon>Anomura</taxon>
        <taxon>Galatheoidea</taxon>
        <taxon>Porcellanidae</taxon>
        <taxon>Petrolisthes</taxon>
    </lineage>
</organism>
<proteinExistence type="predicted"/>
<comment type="caution">
    <text evidence="2">The sequence shown here is derived from an EMBL/GenBank/DDBJ whole genome shotgun (WGS) entry which is preliminary data.</text>
</comment>
<gene>
    <name evidence="2" type="ORF">Pmani_009901</name>
</gene>
<feature type="compositionally biased region" description="Basic residues" evidence="1">
    <location>
        <begin position="44"/>
        <end position="59"/>
    </location>
</feature>
<feature type="region of interest" description="Disordered" evidence="1">
    <location>
        <begin position="1"/>
        <end position="63"/>
    </location>
</feature>
<protein>
    <submittedName>
        <fullName evidence="2">Uncharacterized protein</fullName>
    </submittedName>
</protein>
<dbReference type="Proteomes" id="UP001292094">
    <property type="component" value="Unassembled WGS sequence"/>
</dbReference>
<keyword evidence="3" id="KW-1185">Reference proteome</keyword>
<evidence type="ECO:0000256" key="1">
    <source>
        <dbReference type="SAM" id="MobiDB-lite"/>
    </source>
</evidence>
<sequence>MERSTGKHEEPCGRPDCFQKYIPDPFPLNPTGPEATGTTAEPRARRRYRRHHQRGRGGHGRYSTPHRLVLFLSYDALFGPLSGIATSHPRSTY</sequence>
<dbReference type="EMBL" id="JAWZYT010000780">
    <property type="protein sequence ID" value="KAK4319141.1"/>
    <property type="molecule type" value="Genomic_DNA"/>
</dbReference>